<dbReference type="EC" id="6.2.1.3" evidence="6"/>
<dbReference type="PANTHER" id="PTHR43334:SF1">
    <property type="entry name" value="3-HYDROXYPROPIONATE--COA LIGASE [ADP-FORMING]"/>
    <property type="match status" value="1"/>
</dbReference>
<accession>C0QDM5</accession>
<reference evidence="6 7" key="1">
    <citation type="journal article" date="2009" name="Environ. Microbiol.">
        <title>Genome sequence of Desulfobacterium autotrophicum HRM2, a marine sulfate reducer oxidizing organic carbon completely to carbon dioxide.</title>
        <authorList>
            <person name="Strittmatter A.W."/>
            <person name="Liesegang H."/>
            <person name="Rabus R."/>
            <person name="Decker I."/>
            <person name="Amann J."/>
            <person name="Andres S."/>
            <person name="Henne A."/>
            <person name="Fricke W.F."/>
            <person name="Martinez-Arias R."/>
            <person name="Bartels D."/>
            <person name="Goesmann A."/>
            <person name="Krause L."/>
            <person name="Puehler A."/>
            <person name="Klenk H.P."/>
            <person name="Richter M."/>
            <person name="Schuler M."/>
            <person name="Gloeckner F.O."/>
            <person name="Meyerdierks A."/>
            <person name="Gottschalk G."/>
            <person name="Amann R."/>
        </authorList>
    </citation>
    <scope>NUCLEOTIDE SEQUENCE [LARGE SCALE GENOMIC DNA]</scope>
    <source>
        <strain evidence="7">ATCC 43914 / DSM 3382 / HRM2</strain>
    </source>
</reference>
<dbReference type="Gene3D" id="3.30.1490.20">
    <property type="entry name" value="ATP-grasp fold, A domain"/>
    <property type="match status" value="1"/>
</dbReference>
<dbReference type="GO" id="GO:0005524">
    <property type="term" value="F:ATP binding"/>
    <property type="evidence" value="ECO:0007669"/>
    <property type="project" value="UniProtKB-UniRule"/>
</dbReference>
<evidence type="ECO:0000256" key="1">
    <source>
        <dbReference type="ARBA" id="ARBA00022598"/>
    </source>
</evidence>
<dbReference type="RefSeq" id="WP_015904058.1">
    <property type="nucleotide sequence ID" value="NC_012108.1"/>
</dbReference>
<evidence type="ECO:0000256" key="2">
    <source>
        <dbReference type="ARBA" id="ARBA00022741"/>
    </source>
</evidence>
<keyword evidence="3 4" id="KW-0067">ATP-binding</keyword>
<dbReference type="GO" id="GO:0046872">
    <property type="term" value="F:metal ion binding"/>
    <property type="evidence" value="ECO:0007669"/>
    <property type="project" value="InterPro"/>
</dbReference>
<evidence type="ECO:0000313" key="7">
    <source>
        <dbReference type="Proteomes" id="UP000000442"/>
    </source>
</evidence>
<dbReference type="HOGENOM" id="CLU_063044_1_1_7"/>
<dbReference type="Proteomes" id="UP000000442">
    <property type="component" value="Chromosome"/>
</dbReference>
<evidence type="ECO:0000313" key="6">
    <source>
        <dbReference type="EMBL" id="ACN15289.1"/>
    </source>
</evidence>
<dbReference type="InterPro" id="IPR051538">
    <property type="entry name" value="Acyl-CoA_Synth/Transferase"/>
</dbReference>
<gene>
    <name evidence="6" type="ordered locus">HRM2_21910</name>
</gene>
<feature type="domain" description="ATP-grasp" evidence="5">
    <location>
        <begin position="21"/>
        <end position="58"/>
    </location>
</feature>
<dbReference type="InterPro" id="IPR011761">
    <property type="entry name" value="ATP-grasp"/>
</dbReference>
<keyword evidence="1 6" id="KW-0436">Ligase</keyword>
<sequence length="225" mass="24417">MEIIQTALEEGLPALSEHQSKKVLEAFGIPTTRETLVHGCKEAVVTAETMGYPVVLKACAAHLMHKSEKNCVRLNLTGPDQVRDAYDSIMDSIDVEIDGILVQEAIHGQRELIMGMTRDPQFGACIMLGMGGIATEIFKDSVFRVAPFDRGEATDMARELKAAAMLGRFRGQARADMDTICNCLMALAAIALDHPEISEIDINPLIIDPQGKVTAVDALVVLGNR</sequence>
<dbReference type="EMBL" id="CP001087">
    <property type="protein sequence ID" value="ACN15289.1"/>
    <property type="molecule type" value="Genomic_DNA"/>
</dbReference>
<dbReference type="STRING" id="177437.HRM2_21910"/>
<dbReference type="PROSITE" id="PS50975">
    <property type="entry name" value="ATP_GRASP"/>
    <property type="match status" value="1"/>
</dbReference>
<dbReference type="Pfam" id="PF13549">
    <property type="entry name" value="ATP-grasp_5"/>
    <property type="match status" value="1"/>
</dbReference>
<keyword evidence="2 4" id="KW-0547">Nucleotide-binding</keyword>
<protein>
    <submittedName>
        <fullName evidence="6">Acetyl-CoA synthetase</fullName>
        <ecNumber evidence="6">6.2.1.3</ecNumber>
    </submittedName>
</protein>
<dbReference type="PANTHER" id="PTHR43334">
    <property type="entry name" value="ACETATE--COA LIGASE [ADP-FORMING]"/>
    <property type="match status" value="1"/>
</dbReference>
<evidence type="ECO:0000256" key="3">
    <source>
        <dbReference type="ARBA" id="ARBA00022840"/>
    </source>
</evidence>
<organism evidence="6 7">
    <name type="scientific">Desulforapulum autotrophicum (strain ATCC 43914 / DSM 3382 / VKM B-1955 / HRM2)</name>
    <name type="common">Desulfobacterium autotrophicum</name>
    <dbReference type="NCBI Taxonomy" id="177437"/>
    <lineage>
        <taxon>Bacteria</taxon>
        <taxon>Pseudomonadati</taxon>
        <taxon>Thermodesulfobacteriota</taxon>
        <taxon>Desulfobacteria</taxon>
        <taxon>Desulfobacterales</taxon>
        <taxon>Desulfobacteraceae</taxon>
        <taxon>Desulforapulum</taxon>
    </lineage>
</organism>
<dbReference type="AlphaFoldDB" id="C0QDM5"/>
<keyword evidence="7" id="KW-1185">Reference proteome</keyword>
<dbReference type="SUPFAM" id="SSF56059">
    <property type="entry name" value="Glutathione synthetase ATP-binding domain-like"/>
    <property type="match status" value="1"/>
</dbReference>
<proteinExistence type="predicted"/>
<dbReference type="OrthoDB" id="9791027at2"/>
<dbReference type="eggNOG" id="COG0045">
    <property type="taxonomic scope" value="Bacteria"/>
</dbReference>
<dbReference type="InterPro" id="IPR013815">
    <property type="entry name" value="ATP_grasp_subdomain_1"/>
</dbReference>
<dbReference type="Gene3D" id="3.30.470.20">
    <property type="entry name" value="ATP-grasp fold, B domain"/>
    <property type="match status" value="1"/>
</dbReference>
<dbReference type="GO" id="GO:0004467">
    <property type="term" value="F:long-chain fatty acid-CoA ligase activity"/>
    <property type="evidence" value="ECO:0007669"/>
    <property type="project" value="UniProtKB-EC"/>
</dbReference>
<name>C0QDM5_DESAH</name>
<evidence type="ECO:0000256" key="4">
    <source>
        <dbReference type="PROSITE-ProRule" id="PRU00409"/>
    </source>
</evidence>
<evidence type="ECO:0000259" key="5">
    <source>
        <dbReference type="PROSITE" id="PS50975"/>
    </source>
</evidence>
<dbReference type="KEGG" id="dat:HRM2_21910"/>